<evidence type="ECO:0000256" key="10">
    <source>
        <dbReference type="ARBA" id="ARBA00022967"/>
    </source>
</evidence>
<keyword evidence="16 19" id="KW-0472">Membrane</keyword>
<keyword evidence="6" id="KW-0813">Transport</keyword>
<evidence type="ECO:0000256" key="17">
    <source>
        <dbReference type="ARBA" id="ARBA00031028"/>
    </source>
</evidence>
<evidence type="ECO:0000256" key="18">
    <source>
        <dbReference type="ARBA" id="ARBA00049551"/>
    </source>
</evidence>
<evidence type="ECO:0000256" key="14">
    <source>
        <dbReference type="ARBA" id="ARBA00023075"/>
    </source>
</evidence>
<evidence type="ECO:0000256" key="19">
    <source>
        <dbReference type="SAM" id="Phobius"/>
    </source>
</evidence>
<feature type="transmembrane region" description="Helical" evidence="19">
    <location>
        <begin position="112"/>
        <end position="131"/>
    </location>
</feature>
<feature type="transmembrane region" description="Helical" evidence="19">
    <location>
        <begin position="6"/>
        <end position="29"/>
    </location>
</feature>
<feature type="transmembrane region" description="Helical" evidence="19">
    <location>
        <begin position="258"/>
        <end position="280"/>
    </location>
</feature>
<dbReference type="EMBL" id="MW546283">
    <property type="protein sequence ID" value="QVV23878.1"/>
    <property type="molecule type" value="Genomic_DNA"/>
</dbReference>
<evidence type="ECO:0000259" key="20">
    <source>
        <dbReference type="Pfam" id="PF00361"/>
    </source>
</evidence>
<proteinExistence type="inferred from homology"/>
<evidence type="ECO:0000256" key="1">
    <source>
        <dbReference type="ARBA" id="ARBA00003257"/>
    </source>
</evidence>
<organism evidence="21">
    <name type="scientific">Hyalomma anatolicum</name>
    <dbReference type="NCBI Taxonomy" id="176092"/>
    <lineage>
        <taxon>Eukaryota</taxon>
        <taxon>Metazoa</taxon>
        <taxon>Ecdysozoa</taxon>
        <taxon>Arthropoda</taxon>
        <taxon>Chelicerata</taxon>
        <taxon>Arachnida</taxon>
        <taxon>Acari</taxon>
        <taxon>Parasitiformes</taxon>
        <taxon>Ixodida</taxon>
        <taxon>Ixodoidea</taxon>
        <taxon>Ixodidae</taxon>
        <taxon>Hyalomminae</taxon>
        <taxon>Hyalomma</taxon>
    </lineage>
</organism>
<feature type="transmembrane region" description="Helical" evidence="19">
    <location>
        <begin position="231"/>
        <end position="252"/>
    </location>
</feature>
<feature type="transmembrane region" description="Helical" evidence="19">
    <location>
        <begin position="50"/>
        <end position="69"/>
    </location>
</feature>
<keyword evidence="13" id="KW-0520">NAD</keyword>
<dbReference type="GO" id="GO:0005743">
    <property type="term" value="C:mitochondrial inner membrane"/>
    <property type="evidence" value="ECO:0007669"/>
    <property type="project" value="UniProtKB-SubCell"/>
</dbReference>
<evidence type="ECO:0000256" key="2">
    <source>
        <dbReference type="ARBA" id="ARBA00004448"/>
    </source>
</evidence>
<comment type="similarity">
    <text evidence="3">Belongs to the complex I subunit 2 family.</text>
</comment>
<keyword evidence="12 19" id="KW-1133">Transmembrane helix</keyword>
<evidence type="ECO:0000256" key="15">
    <source>
        <dbReference type="ARBA" id="ARBA00023128"/>
    </source>
</evidence>
<dbReference type="InterPro" id="IPR001750">
    <property type="entry name" value="ND/Mrp_TM"/>
</dbReference>
<evidence type="ECO:0000256" key="12">
    <source>
        <dbReference type="ARBA" id="ARBA00022989"/>
    </source>
</evidence>
<keyword evidence="15 21" id="KW-0496">Mitochondrion</keyword>
<keyword evidence="14" id="KW-0830">Ubiquinone</keyword>
<comment type="subcellular location">
    <subcellularLocation>
        <location evidence="2">Mitochondrion inner membrane</location>
        <topology evidence="2">Multi-pass membrane protein</topology>
    </subcellularLocation>
</comment>
<geneLocation type="mitochondrion" evidence="21"/>
<dbReference type="GO" id="GO:0006120">
    <property type="term" value="P:mitochondrial electron transport, NADH to ubiquinone"/>
    <property type="evidence" value="ECO:0007669"/>
    <property type="project" value="TreeGrafter"/>
</dbReference>
<keyword evidence="7" id="KW-0679">Respiratory chain</keyword>
<feature type="transmembrane region" description="Helical" evidence="19">
    <location>
        <begin position="301"/>
        <end position="319"/>
    </location>
</feature>
<evidence type="ECO:0000256" key="4">
    <source>
        <dbReference type="ARBA" id="ARBA00012944"/>
    </source>
</evidence>
<dbReference type="EC" id="7.1.1.2" evidence="4"/>
<protein>
    <recommendedName>
        <fullName evidence="5">NADH-ubiquinone oxidoreductase chain 2</fullName>
        <ecNumber evidence="4">7.1.1.2</ecNumber>
    </recommendedName>
    <alternativeName>
        <fullName evidence="17">NADH dehydrogenase subunit 2</fullName>
    </alternativeName>
</protein>
<evidence type="ECO:0000256" key="16">
    <source>
        <dbReference type="ARBA" id="ARBA00023136"/>
    </source>
</evidence>
<dbReference type="GO" id="GO:0008137">
    <property type="term" value="F:NADH dehydrogenase (ubiquinone) activity"/>
    <property type="evidence" value="ECO:0007669"/>
    <property type="project" value="UniProtKB-EC"/>
</dbReference>
<comment type="catalytic activity">
    <reaction evidence="18">
        <text>a ubiquinone + NADH + 5 H(+)(in) = a ubiquinol + NAD(+) + 4 H(+)(out)</text>
        <dbReference type="Rhea" id="RHEA:29091"/>
        <dbReference type="Rhea" id="RHEA-COMP:9565"/>
        <dbReference type="Rhea" id="RHEA-COMP:9566"/>
        <dbReference type="ChEBI" id="CHEBI:15378"/>
        <dbReference type="ChEBI" id="CHEBI:16389"/>
        <dbReference type="ChEBI" id="CHEBI:17976"/>
        <dbReference type="ChEBI" id="CHEBI:57540"/>
        <dbReference type="ChEBI" id="CHEBI:57945"/>
        <dbReference type="EC" id="7.1.1.2"/>
    </reaction>
</comment>
<dbReference type="Pfam" id="PF00361">
    <property type="entry name" value="Proton_antipo_M"/>
    <property type="match status" value="1"/>
</dbReference>
<keyword evidence="11" id="KW-0249">Electron transport</keyword>
<evidence type="ECO:0000256" key="5">
    <source>
        <dbReference type="ARBA" id="ARBA00021008"/>
    </source>
</evidence>
<feature type="transmembrane region" description="Helical" evidence="19">
    <location>
        <begin position="81"/>
        <end position="105"/>
    </location>
</feature>
<dbReference type="PANTHER" id="PTHR46552:SF1">
    <property type="entry name" value="NADH-UBIQUINONE OXIDOREDUCTASE CHAIN 2"/>
    <property type="match status" value="1"/>
</dbReference>
<feature type="transmembrane region" description="Helical" evidence="19">
    <location>
        <begin position="137"/>
        <end position="155"/>
    </location>
</feature>
<feature type="domain" description="NADH:quinone oxidoreductase/Mrp antiporter transmembrane" evidence="20">
    <location>
        <begin position="23"/>
        <end position="269"/>
    </location>
</feature>
<evidence type="ECO:0000256" key="6">
    <source>
        <dbReference type="ARBA" id="ARBA00022448"/>
    </source>
</evidence>
<evidence type="ECO:0000256" key="9">
    <source>
        <dbReference type="ARBA" id="ARBA00022792"/>
    </source>
</evidence>
<name>A0A8E6Z644_9ACAR</name>
<dbReference type="PANTHER" id="PTHR46552">
    <property type="entry name" value="NADH-UBIQUINONE OXIDOREDUCTASE CHAIN 2"/>
    <property type="match status" value="1"/>
</dbReference>
<evidence type="ECO:0000313" key="21">
    <source>
        <dbReference type="EMBL" id="QVV23878.1"/>
    </source>
</evidence>
<reference evidence="21" key="1">
    <citation type="submission" date="2021-01" db="EMBL/GenBank/DDBJ databases">
        <authorList>
            <person name="Ciloglu A."/>
            <person name="Yildirim A."/>
            <person name="Ibis O."/>
            <person name="Aktas M."/>
            <person name="Duzlu O."/>
            <person name="Onder Z."/>
            <person name="Simsek E."/>
            <person name="Yetismis G."/>
            <person name="Inci A."/>
        </authorList>
    </citation>
    <scope>NUCLEOTIDE SEQUENCE</scope>
    <source>
        <strain evidence="21">HanatolTR1</strain>
    </source>
</reference>
<evidence type="ECO:0000256" key="13">
    <source>
        <dbReference type="ARBA" id="ARBA00023027"/>
    </source>
</evidence>
<sequence length="320" mass="37950">MFFKSVMLWILTITIMTAISSNFWFIYWLMMEINLMAFIPIMNNHKLKNYLSIIVYFIIQSFSSTLFFFSSSFFTLNSMLLFINILNIAILIKLAIIPFHYWILLMSESLDFFSLFILLTMQKMIPLLIIEKFMTKLSLYLVILSTIFSSMLMMKLKLFKKILILSSISHLGWILTMIFYKINFWISYLIIYALIINSLIKTCQIFNISLINNMMMMKMSYKIKLHLVSNMMSLGGMPPFMGFFIKAFSILILMKHTIIFIFILIISSLMNLFIYIRFVTPSFFLSAKNTKNLFFTFNFKKFFFKINLIMLILMLNTLLT</sequence>
<dbReference type="InterPro" id="IPR050175">
    <property type="entry name" value="Complex_I_Subunit_2"/>
</dbReference>
<evidence type="ECO:0000256" key="11">
    <source>
        <dbReference type="ARBA" id="ARBA00022982"/>
    </source>
</evidence>
<dbReference type="AlphaFoldDB" id="A0A8E6Z644"/>
<keyword evidence="10" id="KW-1278">Translocase</keyword>
<keyword evidence="9" id="KW-0999">Mitochondrion inner membrane</keyword>
<gene>
    <name evidence="21" type="primary">ND2</name>
</gene>
<comment type="function">
    <text evidence="1">Core subunit of the mitochondrial membrane respiratory chain NADH dehydrogenase (Complex I) that is believed to belong to the minimal assembly required for catalysis. Complex I functions in the transfer of electrons from NADH to the respiratory chain. The immediate electron acceptor for the enzyme is believed to be ubiquinone.</text>
</comment>
<keyword evidence="8 19" id="KW-0812">Transmembrane</keyword>
<evidence type="ECO:0000256" key="8">
    <source>
        <dbReference type="ARBA" id="ARBA00022692"/>
    </source>
</evidence>
<evidence type="ECO:0000256" key="7">
    <source>
        <dbReference type="ARBA" id="ARBA00022660"/>
    </source>
</evidence>
<accession>A0A8E6Z644</accession>
<evidence type="ECO:0000256" key="3">
    <source>
        <dbReference type="ARBA" id="ARBA00007012"/>
    </source>
</evidence>